<dbReference type="Pfam" id="PF00005">
    <property type="entry name" value="ABC_tran"/>
    <property type="match status" value="1"/>
</dbReference>
<dbReference type="Gene3D" id="3.40.50.300">
    <property type="entry name" value="P-loop containing nucleotide triphosphate hydrolases"/>
    <property type="match status" value="1"/>
</dbReference>
<dbReference type="InterPro" id="IPR027417">
    <property type="entry name" value="P-loop_NTPase"/>
</dbReference>
<protein>
    <submittedName>
        <fullName evidence="3">Sulfate/thiosulfate import ATP-binding protein CysA</fullName>
    </submittedName>
</protein>
<dbReference type="GO" id="GO:0016887">
    <property type="term" value="F:ATP hydrolysis activity"/>
    <property type="evidence" value="ECO:0007669"/>
    <property type="project" value="InterPro"/>
</dbReference>
<name>A0A645GMW0_9ZZZZ</name>
<dbReference type="EMBL" id="VSSQ01077456">
    <property type="protein sequence ID" value="MPN27526.1"/>
    <property type="molecule type" value="Genomic_DNA"/>
</dbReference>
<accession>A0A645GMW0</accession>
<organism evidence="3">
    <name type="scientific">bioreactor metagenome</name>
    <dbReference type="NCBI Taxonomy" id="1076179"/>
    <lineage>
        <taxon>unclassified sequences</taxon>
        <taxon>metagenomes</taxon>
        <taxon>ecological metagenomes</taxon>
    </lineage>
</organism>
<gene>
    <name evidence="3" type="primary">cysA_26</name>
    <name evidence="3" type="ORF">SDC9_174960</name>
</gene>
<dbReference type="PANTHER" id="PTHR42781">
    <property type="entry name" value="SPERMIDINE/PUTRESCINE IMPORT ATP-BINDING PROTEIN POTA"/>
    <property type="match status" value="1"/>
</dbReference>
<evidence type="ECO:0000313" key="3">
    <source>
        <dbReference type="EMBL" id="MPN27526.1"/>
    </source>
</evidence>
<proteinExistence type="predicted"/>
<dbReference type="PANTHER" id="PTHR42781:SF4">
    <property type="entry name" value="SPERMIDINE_PUTRESCINE IMPORT ATP-BINDING PROTEIN POTA"/>
    <property type="match status" value="1"/>
</dbReference>
<dbReference type="SUPFAM" id="SSF52540">
    <property type="entry name" value="P-loop containing nucleoside triphosphate hydrolases"/>
    <property type="match status" value="1"/>
</dbReference>
<keyword evidence="1" id="KW-0813">Transport</keyword>
<keyword evidence="3" id="KW-0547">Nucleotide-binding</keyword>
<comment type="caution">
    <text evidence="3">The sequence shown here is derived from an EMBL/GenBank/DDBJ whole genome shotgun (WGS) entry which is preliminary data.</text>
</comment>
<feature type="domain" description="ABC transporter" evidence="2">
    <location>
        <begin position="3"/>
        <end position="67"/>
    </location>
</feature>
<evidence type="ECO:0000259" key="2">
    <source>
        <dbReference type="Pfam" id="PF00005"/>
    </source>
</evidence>
<dbReference type="GO" id="GO:0005524">
    <property type="term" value="F:ATP binding"/>
    <property type="evidence" value="ECO:0007669"/>
    <property type="project" value="UniProtKB-KW"/>
</dbReference>
<reference evidence="3" key="1">
    <citation type="submission" date="2019-08" db="EMBL/GenBank/DDBJ databases">
        <authorList>
            <person name="Kucharzyk K."/>
            <person name="Murdoch R.W."/>
            <person name="Higgins S."/>
            <person name="Loffler F."/>
        </authorList>
    </citation>
    <scope>NUCLEOTIDE SEQUENCE</scope>
</reference>
<keyword evidence="3" id="KW-0067">ATP-binding</keyword>
<dbReference type="AlphaFoldDB" id="A0A645GMW0"/>
<dbReference type="InterPro" id="IPR003439">
    <property type="entry name" value="ABC_transporter-like_ATP-bd"/>
</dbReference>
<sequence length="127" mass="14298">MSVEKNIRFAQGREKDNVLVEALIHEFGLDNLRRQKPDKLSGGQRQRVALARAIAAKPDVLLLDEPLSAVDEEMRLSLQDEIIKVHTIFSMTTLMVSHDRTEIARLSTHLLPIGQGKADELKKTAFL</sequence>
<dbReference type="InterPro" id="IPR050093">
    <property type="entry name" value="ABC_SmlMolc_Importer"/>
</dbReference>
<evidence type="ECO:0000256" key="1">
    <source>
        <dbReference type="ARBA" id="ARBA00022448"/>
    </source>
</evidence>